<reference evidence="2 3" key="1">
    <citation type="submission" date="2021-03" db="EMBL/GenBank/DDBJ databases">
        <authorList>
            <person name="D'Agostino P."/>
            <person name="Huntemann M."/>
            <person name="Clum A."/>
            <person name="Spunde A."/>
            <person name="Palaniappan K."/>
            <person name="Ritter S."/>
            <person name="Mikhailova N."/>
            <person name="Chen I.-M."/>
            <person name="Stamatis D."/>
            <person name="Reddy T."/>
            <person name="O'Malley R."/>
            <person name="Daum C."/>
            <person name="Shapiro N."/>
            <person name="Ivanova N."/>
            <person name="Kyrpides N."/>
            <person name="Woyke T."/>
        </authorList>
    </citation>
    <scope>NUCLEOTIDE SEQUENCE [LARGE SCALE GENOMIC DNA]</scope>
    <source>
        <strain evidence="2 3">WS4403</strain>
    </source>
</reference>
<dbReference type="InterPro" id="IPR010812">
    <property type="entry name" value="HrpJ-like"/>
</dbReference>
<accession>A0ABS4P854</accession>
<feature type="domain" description="Hypersensitivity response secretion-like HrpJ" evidence="1">
    <location>
        <begin position="75"/>
        <end position="218"/>
    </location>
</feature>
<dbReference type="PRINTS" id="PR01344">
    <property type="entry name" value="INVEPROTEIN"/>
</dbReference>
<dbReference type="Gene3D" id="1.10.150.630">
    <property type="match status" value="1"/>
</dbReference>
<protein>
    <submittedName>
        <fullName evidence="2">Type III secretion protein W</fullName>
    </submittedName>
</protein>
<gene>
    <name evidence="2" type="ORF">J2125_002022</name>
</gene>
<evidence type="ECO:0000313" key="3">
    <source>
        <dbReference type="Proteomes" id="UP001195624"/>
    </source>
</evidence>
<evidence type="ECO:0000313" key="2">
    <source>
        <dbReference type="EMBL" id="MBP2168830.1"/>
    </source>
</evidence>
<dbReference type="RefSeq" id="WP_017799620.1">
    <property type="nucleotide sequence ID" value="NZ_JAGGMQ010000001.1"/>
</dbReference>
<keyword evidence="3" id="KW-1185">Reference proteome</keyword>
<dbReference type="EMBL" id="JAGGMQ010000001">
    <property type="protein sequence ID" value="MBP2168830.1"/>
    <property type="molecule type" value="Genomic_DNA"/>
</dbReference>
<comment type="caution">
    <text evidence="2">The sequence shown here is derived from an EMBL/GenBank/DDBJ whole genome shotgun (WGS) entry which is preliminary data.</text>
</comment>
<dbReference type="Proteomes" id="UP001195624">
    <property type="component" value="Unassembled WGS sequence"/>
</dbReference>
<dbReference type="NCBIfam" id="TIGR02568">
    <property type="entry name" value="LcrE"/>
    <property type="match status" value="1"/>
</dbReference>
<organism evidence="2 3">
    <name type="scientific">Winslowiella toletana</name>
    <dbReference type="NCBI Taxonomy" id="92490"/>
    <lineage>
        <taxon>Bacteria</taxon>
        <taxon>Pseudomonadati</taxon>
        <taxon>Pseudomonadota</taxon>
        <taxon>Gammaproteobacteria</taxon>
        <taxon>Enterobacterales</taxon>
        <taxon>Erwiniaceae</taxon>
        <taxon>Winslowiella</taxon>
    </lineage>
</organism>
<dbReference type="SUPFAM" id="SSF140591">
    <property type="entry name" value="Type III secretion system domain"/>
    <property type="match status" value="1"/>
</dbReference>
<dbReference type="Pfam" id="PF07201">
    <property type="entry name" value="HrpJ"/>
    <property type="match status" value="1"/>
</dbReference>
<dbReference type="InterPro" id="IPR003520">
    <property type="entry name" value="Invas_InvE"/>
</dbReference>
<proteinExistence type="predicted"/>
<reference evidence="3" key="2">
    <citation type="submission" date="2023-07" db="EMBL/GenBank/DDBJ databases">
        <title>Genome mining of underrepresented organisms for secondary metabolites.</title>
        <authorList>
            <person name="D'Agostino P.M."/>
        </authorList>
    </citation>
    <scope>NUCLEOTIDE SEQUENCE [LARGE SCALE GENOMIC DNA]</scope>
    <source>
        <strain evidence="3">WS4403</strain>
    </source>
</reference>
<name>A0ABS4P854_9GAMM</name>
<sequence length="377" mass="42369">MTDALSATGALPAEIVRPGRASGNKSVLSANLLKPLTNESRVPAPTAEDDGNIVTAEKFLASVDELSALVAGLNNRRTRERSNDFYATAEVYELLEDDPGAKLDSLWRILRVSGINNIALLLQQLKALFPDVSDRVVALRQMLRQRNLAETERGLIEQAITTLIESENPKRLKSGINVALKARLFGKELNLSPAVIRESYRHFIESEETEREIYLHWVLMFGGNRRHIVINFMESAVLADMNSSDPGCSAAEFGELLGRLTQIKIIRSSDHLFIKCASHDKFIGQFAISEDQWLLFLLPLLKEGDLLYQQLEQLAGGVVMRQPTRRKVSFVQKIYKFIAAFPTQIYDCDDQQEILHQHFITLIDHGYSQELAEGRGH</sequence>
<evidence type="ECO:0000259" key="1">
    <source>
        <dbReference type="Pfam" id="PF07201"/>
    </source>
</evidence>
<dbReference type="InterPro" id="IPR013401">
    <property type="entry name" value="T3SS_LcrE"/>
</dbReference>